<dbReference type="PANTHER" id="PTHR34227:SF1">
    <property type="entry name" value="DIMETHYL SULFOXIDE REDUCTASE CHAPERONE-RELATED"/>
    <property type="match status" value="1"/>
</dbReference>
<reference evidence="2" key="1">
    <citation type="submission" date="2014-07" db="EMBL/GenBank/DDBJ databases">
        <authorList>
            <person name="Hornung V.Bastian."/>
        </authorList>
    </citation>
    <scope>NUCLEOTIDE SEQUENCE</scope>
    <source>
        <strain evidence="2">PCE-S</strain>
    </source>
</reference>
<gene>
    <name evidence="2" type="ORF">DPCES_5043</name>
</gene>
<dbReference type="InterPro" id="IPR036411">
    <property type="entry name" value="TorD-like_sf"/>
</dbReference>
<dbReference type="PATRIC" id="fig|49338.4.peg.5426"/>
<dbReference type="RefSeq" id="WP_208926554.1">
    <property type="nucleotide sequence ID" value="NZ_LK996017.1"/>
</dbReference>
<dbReference type="InterPro" id="IPR050289">
    <property type="entry name" value="TorD/DmsD_chaperones"/>
</dbReference>
<dbReference type="PANTHER" id="PTHR34227">
    <property type="entry name" value="CHAPERONE PROTEIN YCDY"/>
    <property type="match status" value="1"/>
</dbReference>
<proteinExistence type="predicted"/>
<dbReference type="Gene3D" id="1.10.3480.10">
    <property type="entry name" value="TorD-like"/>
    <property type="match status" value="1"/>
</dbReference>
<dbReference type="SUPFAM" id="SSF89155">
    <property type="entry name" value="TorD-like"/>
    <property type="match status" value="1"/>
</dbReference>
<organism evidence="2">
    <name type="scientific">Desulfitobacterium hafniense</name>
    <name type="common">Desulfitobacterium frappieri</name>
    <dbReference type="NCBI Taxonomy" id="49338"/>
    <lineage>
        <taxon>Bacteria</taxon>
        <taxon>Bacillati</taxon>
        <taxon>Bacillota</taxon>
        <taxon>Clostridia</taxon>
        <taxon>Eubacteriales</taxon>
        <taxon>Desulfitobacteriaceae</taxon>
        <taxon>Desulfitobacterium</taxon>
    </lineage>
</organism>
<sequence>MNQQNEAIAILLANRSYLYRLLQRIFGGEPQAEVLKVVTDPHTREALQLLLQEDEHLFDKHFEVLSEVARALAAEPEQTMDKLKSEYTYLFIGPNSLPAPPWESVYLTKERVLFQESTLNVRRAYLKYSFLPSNYPHEADDHLGLELDFMAHLAQVAQDHFENGRLEEMKGILEDQQAFLRDHLLLWIGDFAQDIQKSKTHYFYPPLADLTKHIVKIDAELLEELMAL</sequence>
<dbReference type="InterPro" id="IPR020945">
    <property type="entry name" value="DMSO/NO3_reduct_chaperone"/>
</dbReference>
<protein>
    <submittedName>
        <fullName evidence="2">Cytoplasmic chaperone TorD</fullName>
    </submittedName>
</protein>
<dbReference type="EMBL" id="LK996017">
    <property type="protein sequence ID" value="CDX04929.1"/>
    <property type="molecule type" value="Genomic_DNA"/>
</dbReference>
<name>A0A098B7T7_DESHA</name>
<evidence type="ECO:0000256" key="1">
    <source>
        <dbReference type="ARBA" id="ARBA00023186"/>
    </source>
</evidence>
<dbReference type="Pfam" id="PF02613">
    <property type="entry name" value="Nitrate_red_del"/>
    <property type="match status" value="1"/>
</dbReference>
<keyword evidence="1" id="KW-0143">Chaperone</keyword>
<accession>A0A098B7T7</accession>
<dbReference type="AlphaFoldDB" id="A0A098B7T7"/>
<evidence type="ECO:0000313" key="2">
    <source>
        <dbReference type="EMBL" id="CDX04929.1"/>
    </source>
</evidence>